<dbReference type="EMBL" id="SORF01000003">
    <property type="protein sequence ID" value="TDY50211.1"/>
    <property type="molecule type" value="Genomic_DNA"/>
</dbReference>
<evidence type="ECO:0000313" key="3">
    <source>
        <dbReference type="Proteomes" id="UP000294581"/>
    </source>
</evidence>
<proteinExistence type="predicted"/>
<dbReference type="Pfam" id="PF01547">
    <property type="entry name" value="SBP_bac_1"/>
    <property type="match status" value="1"/>
</dbReference>
<protein>
    <submittedName>
        <fullName evidence="2">Multiple sugar transport system substrate-binding protein</fullName>
    </submittedName>
</protein>
<dbReference type="InterPro" id="IPR006059">
    <property type="entry name" value="SBP"/>
</dbReference>
<dbReference type="PANTHER" id="PTHR43649:SF14">
    <property type="entry name" value="BLR3389 PROTEIN"/>
    <property type="match status" value="1"/>
</dbReference>
<accession>A0A4V3HEU1</accession>
<dbReference type="PROSITE" id="PS51257">
    <property type="entry name" value="PROKAR_LIPOPROTEIN"/>
    <property type="match status" value="1"/>
</dbReference>
<keyword evidence="3" id="KW-1185">Reference proteome</keyword>
<evidence type="ECO:0000256" key="1">
    <source>
        <dbReference type="SAM" id="SignalP"/>
    </source>
</evidence>
<keyword evidence="2" id="KW-0762">Sugar transport</keyword>
<dbReference type="AlphaFoldDB" id="A0A4V3HEU1"/>
<name>A0A4V3HEU1_9BACL</name>
<gene>
    <name evidence="2" type="ORF">C7445_103257</name>
</gene>
<dbReference type="SUPFAM" id="SSF53850">
    <property type="entry name" value="Periplasmic binding protein-like II"/>
    <property type="match status" value="1"/>
</dbReference>
<keyword evidence="2" id="KW-0813">Transport</keyword>
<keyword evidence="1" id="KW-0732">Signal</keyword>
<sequence>MRYQKVMLLGVFVGAVTFTLAGCGQGPVENQAAAGNVSQMAGSTIPRPVLTAGLPLPKYTQKATITWWSWVPNAQTEVNIFEKYYPNIKVKLVNAGAGSTEYQKFSTVVQAGSGIPDVVMLEFDMMPQYISTGALQDISKYVGNLKSKFSPWTWSEVSMGGGVYGIPEDTGPMGLFYQTSLFKKYNLAVPTTWAQFEQEALVFHKKDPKQYFSYFSDTDGQWMFGLLWQAGVLPFQGSGNNWSVRIDTPEAVKVFSMWQRLVKAGAVQNISDFGPAWEKNLNNGMYATAVGSAWYDSEALVPYDHNLSSQKWHAALIPQWTVGGTMDGDWGGSVQAVTKASKYPEAAAIFAAFINASPAELPHDVAPAKDGGGGLFPAATEGFGLPAFKAKNPALDNQPANVDVFEEESSRVNAKFQWSPWSSYVFNELQTEIGRAFAGKESVQQALANVQQQVMSYARSQGYSVSS</sequence>
<reference evidence="2 3" key="1">
    <citation type="submission" date="2019-03" db="EMBL/GenBank/DDBJ databases">
        <title>Genomic Encyclopedia of Type Strains, Phase IV (KMG-IV): sequencing the most valuable type-strain genomes for metagenomic binning, comparative biology and taxonomic classification.</title>
        <authorList>
            <person name="Goeker M."/>
        </authorList>
    </citation>
    <scope>NUCLEOTIDE SEQUENCE [LARGE SCALE GENOMIC DNA]</scope>
    <source>
        <strain evidence="2 3">DSM 17974</strain>
    </source>
</reference>
<dbReference type="RefSeq" id="WP_243834952.1">
    <property type="nucleotide sequence ID" value="NZ_SORF01000003.1"/>
</dbReference>
<feature type="signal peptide" evidence="1">
    <location>
        <begin position="1"/>
        <end position="21"/>
    </location>
</feature>
<evidence type="ECO:0000313" key="2">
    <source>
        <dbReference type="EMBL" id="TDY50211.1"/>
    </source>
</evidence>
<comment type="caution">
    <text evidence="2">The sequence shown here is derived from an EMBL/GenBank/DDBJ whole genome shotgun (WGS) entry which is preliminary data.</text>
</comment>
<dbReference type="PANTHER" id="PTHR43649">
    <property type="entry name" value="ARABINOSE-BINDING PROTEIN-RELATED"/>
    <property type="match status" value="1"/>
</dbReference>
<feature type="chain" id="PRO_5039231336" evidence="1">
    <location>
        <begin position="22"/>
        <end position="467"/>
    </location>
</feature>
<dbReference type="InterPro" id="IPR050490">
    <property type="entry name" value="Bact_solute-bd_prot1"/>
</dbReference>
<organism evidence="2 3">
    <name type="scientific">Alicyclobacillus sacchari</name>
    <dbReference type="NCBI Taxonomy" id="392010"/>
    <lineage>
        <taxon>Bacteria</taxon>
        <taxon>Bacillati</taxon>
        <taxon>Bacillota</taxon>
        <taxon>Bacilli</taxon>
        <taxon>Bacillales</taxon>
        <taxon>Alicyclobacillaceae</taxon>
        <taxon>Alicyclobacillus</taxon>
    </lineage>
</organism>
<dbReference type="Gene3D" id="3.40.190.10">
    <property type="entry name" value="Periplasmic binding protein-like II"/>
    <property type="match status" value="3"/>
</dbReference>
<dbReference type="Proteomes" id="UP000294581">
    <property type="component" value="Unassembled WGS sequence"/>
</dbReference>